<comment type="caution">
    <text evidence="2">The sequence shown here is derived from an EMBL/GenBank/DDBJ whole genome shotgun (WGS) entry which is preliminary data.</text>
</comment>
<sequence length="89" mass="10290">MVGSEYQAIAPEEKGWRWSQELSLYLGIWEGRLRYFNQDAELIPTPEEAALQEHQRAETEHQRAEEAEAKAAILTERLRELGIDPDNLP</sequence>
<gene>
    <name evidence="2" type="ORF">H6G81_09970</name>
</gene>
<reference evidence="2 3" key="1">
    <citation type="journal article" date="2020" name="ISME J.">
        <title>Comparative genomics reveals insights into cyanobacterial evolution and habitat adaptation.</title>
        <authorList>
            <person name="Chen M.Y."/>
            <person name="Teng W.K."/>
            <person name="Zhao L."/>
            <person name="Hu C.X."/>
            <person name="Zhou Y.K."/>
            <person name="Han B.P."/>
            <person name="Song L.R."/>
            <person name="Shu W.S."/>
        </authorList>
    </citation>
    <scope>NUCLEOTIDE SEQUENCE [LARGE SCALE GENOMIC DNA]</scope>
    <source>
        <strain evidence="2 3">FACHB-248</strain>
    </source>
</reference>
<keyword evidence="1" id="KW-0175">Coiled coil</keyword>
<dbReference type="RefSeq" id="WP_029633821.1">
    <property type="nucleotide sequence ID" value="NZ_JACJTA010000016.1"/>
</dbReference>
<evidence type="ECO:0000313" key="3">
    <source>
        <dbReference type="Proteomes" id="UP000660380"/>
    </source>
</evidence>
<accession>A0ABR8GQ23</accession>
<feature type="coiled-coil region" evidence="1">
    <location>
        <begin position="47"/>
        <end position="84"/>
    </location>
</feature>
<keyword evidence="3" id="KW-1185">Reference proteome</keyword>
<organism evidence="2 3">
    <name type="scientific">Scytonema hofmannii FACHB-248</name>
    <dbReference type="NCBI Taxonomy" id="1842502"/>
    <lineage>
        <taxon>Bacteria</taxon>
        <taxon>Bacillati</taxon>
        <taxon>Cyanobacteriota</taxon>
        <taxon>Cyanophyceae</taxon>
        <taxon>Nostocales</taxon>
        <taxon>Scytonemataceae</taxon>
        <taxon>Scytonema</taxon>
    </lineage>
</organism>
<evidence type="ECO:0000256" key="1">
    <source>
        <dbReference type="SAM" id="Coils"/>
    </source>
</evidence>
<dbReference type="PANTHER" id="PTHR33352">
    <property type="entry name" value="SLR1095 PROTEIN"/>
    <property type="match status" value="1"/>
</dbReference>
<dbReference type="Proteomes" id="UP000660380">
    <property type="component" value="Unassembled WGS sequence"/>
</dbReference>
<evidence type="ECO:0008006" key="4">
    <source>
        <dbReference type="Google" id="ProtNLM"/>
    </source>
</evidence>
<evidence type="ECO:0000313" key="2">
    <source>
        <dbReference type="EMBL" id="MBD2604843.1"/>
    </source>
</evidence>
<name>A0ABR8GQ23_9CYAN</name>
<proteinExistence type="predicted"/>
<dbReference type="EMBL" id="JACJTA010000016">
    <property type="protein sequence ID" value="MBD2604843.1"/>
    <property type="molecule type" value="Genomic_DNA"/>
</dbReference>
<protein>
    <recommendedName>
        <fullName evidence="4">Uma2 family endonuclease</fullName>
    </recommendedName>
</protein>
<dbReference type="PANTHER" id="PTHR33352:SF3">
    <property type="entry name" value="SLR1612 PROTEIN"/>
    <property type="match status" value="1"/>
</dbReference>